<dbReference type="RefSeq" id="WP_194113951.1">
    <property type="nucleotide sequence ID" value="NZ_JADFFL010000013.1"/>
</dbReference>
<proteinExistence type="predicted"/>
<sequence length="125" mass="13853">MRFSPQNFPTVNLINEGDGNYNLGYAMKCSSARVLPESIYLILTFDDGVTKKISIKQTSTDHLDEQKEFYVFLSPIALDDLLYFKNHLLTSFHASLTGDDQLEGIITLPKSAGTIVSQTAACVTE</sequence>
<organism evidence="1 2">
    <name type="scientific">Mucilaginibacter myungsuensis</name>
    <dbReference type="NCBI Taxonomy" id="649104"/>
    <lineage>
        <taxon>Bacteria</taxon>
        <taxon>Pseudomonadati</taxon>
        <taxon>Bacteroidota</taxon>
        <taxon>Sphingobacteriia</taxon>
        <taxon>Sphingobacteriales</taxon>
        <taxon>Sphingobacteriaceae</taxon>
        <taxon>Mucilaginibacter</taxon>
    </lineage>
</organism>
<dbReference type="AlphaFoldDB" id="A0A929L2P2"/>
<protein>
    <submittedName>
        <fullName evidence="1">Uncharacterized protein</fullName>
    </submittedName>
</protein>
<accession>A0A929L2P2</accession>
<keyword evidence="2" id="KW-1185">Reference proteome</keyword>
<gene>
    <name evidence="1" type="ORF">IRJ16_21840</name>
</gene>
<reference evidence="1" key="1">
    <citation type="submission" date="2020-10" db="EMBL/GenBank/DDBJ databases">
        <title>Mucilaginibacter mali sp. nov., isolated from rhizosphere soil of apple orchard.</title>
        <authorList>
            <person name="Lee J.-S."/>
            <person name="Kim H.S."/>
            <person name="Kim J.-S."/>
        </authorList>
    </citation>
    <scope>NUCLEOTIDE SEQUENCE</scope>
    <source>
        <strain evidence="1">KCTC 22746</strain>
    </source>
</reference>
<name>A0A929L2P2_9SPHI</name>
<dbReference type="EMBL" id="JADFFL010000013">
    <property type="protein sequence ID" value="MBE9664538.1"/>
    <property type="molecule type" value="Genomic_DNA"/>
</dbReference>
<dbReference type="Proteomes" id="UP000622475">
    <property type="component" value="Unassembled WGS sequence"/>
</dbReference>
<evidence type="ECO:0000313" key="1">
    <source>
        <dbReference type="EMBL" id="MBE9664538.1"/>
    </source>
</evidence>
<comment type="caution">
    <text evidence="1">The sequence shown here is derived from an EMBL/GenBank/DDBJ whole genome shotgun (WGS) entry which is preliminary data.</text>
</comment>
<evidence type="ECO:0000313" key="2">
    <source>
        <dbReference type="Proteomes" id="UP000622475"/>
    </source>
</evidence>